<evidence type="ECO:0000259" key="21">
    <source>
        <dbReference type="Pfam" id="PF23598"/>
    </source>
</evidence>
<dbReference type="Gramene" id="rna35537">
    <property type="protein sequence ID" value="RHN51151.1"/>
    <property type="gene ID" value="gene35537"/>
</dbReference>
<dbReference type="InterPro" id="IPR046956">
    <property type="entry name" value="RLP23-like"/>
</dbReference>
<dbReference type="InterPro" id="IPR032675">
    <property type="entry name" value="LRR_dom_sf"/>
</dbReference>
<dbReference type="FunFam" id="3.80.10.10:FF:000111">
    <property type="entry name" value="LRR receptor-like serine/threonine-protein kinase ERECTA"/>
    <property type="match status" value="1"/>
</dbReference>
<evidence type="ECO:0000256" key="4">
    <source>
        <dbReference type="ARBA" id="ARBA00009592"/>
    </source>
</evidence>
<evidence type="ECO:0000256" key="14">
    <source>
        <dbReference type="ARBA" id="ARBA00023136"/>
    </source>
</evidence>
<comment type="caution">
    <text evidence="22">The sequence shown here is derived from an EMBL/GenBank/DDBJ whole genome shotgun (WGS) entry which is preliminary data.</text>
</comment>
<dbReference type="EC" id="2.7.11.1" evidence="22"/>
<dbReference type="FunFam" id="3.80.10.10:FF:000400">
    <property type="entry name" value="Nuclear pore complex protein NUP107"/>
    <property type="match status" value="1"/>
</dbReference>
<evidence type="ECO:0000256" key="8">
    <source>
        <dbReference type="ARBA" id="ARBA00022614"/>
    </source>
</evidence>
<dbReference type="FunFam" id="3.80.10.10:FF:001347">
    <property type="entry name" value="LRR receptor-like serine/threonine-protein kinase GSO2"/>
    <property type="match status" value="1"/>
</dbReference>
<keyword evidence="7" id="KW-0964">Secreted</keyword>
<keyword evidence="17" id="KW-0325">Glycoprotein</keyword>
<comment type="similarity">
    <text evidence="18">Belongs to the polygalacturonase-inhibiting protein family.</text>
</comment>
<evidence type="ECO:0000256" key="3">
    <source>
        <dbReference type="ARBA" id="ARBA00004251"/>
    </source>
</evidence>
<accession>A0A396HF36</accession>
<dbReference type="Pfam" id="PF00560">
    <property type="entry name" value="LRR_1"/>
    <property type="match status" value="6"/>
</dbReference>
<dbReference type="Pfam" id="PF13855">
    <property type="entry name" value="LRR_8"/>
    <property type="match status" value="1"/>
</dbReference>
<dbReference type="SMART" id="SM00369">
    <property type="entry name" value="LRR_TYP"/>
    <property type="match status" value="13"/>
</dbReference>
<dbReference type="SUPFAM" id="SSF52058">
    <property type="entry name" value="L domain-like"/>
    <property type="match status" value="3"/>
</dbReference>
<dbReference type="GO" id="GO:0099402">
    <property type="term" value="P:plant organ development"/>
    <property type="evidence" value="ECO:0007669"/>
    <property type="project" value="UniProtKB-ARBA"/>
</dbReference>
<sequence length="1207" mass="135742">MQLSTHNIQSNYIHILLQKLVMTTMSMMDPFCLKLIQILFLMSLVLQADLVCSKEAVRCIQSERQALLQFKAGLTDVYDNMLSSWRTEDCCQWKGIGCSNVTGHVIMLDLHGNYNDGADTFYISGDIHKSLIELQQLKYLNLSGNNFEGKDIPSFFGSLRNLRNLDLSNCYFGGRIPIPLGSLSHLKYINLSNNRLDGVIPNRLGDLSNLQFLDLNNNGLEGSIPSQLGNLSNLQFLDLSINGFEGSIPSQIGKLTNLQELYLGRRDADSALTIGNSTDHSGGQWLSNLTSLTHLHLMSISNLDKFNSWFQMVGKLPKLRELSLRNCDLSDHFIHSLSQSKFNFSNSLSILDLSLNYFTSSLIFEWVSNISSNLVRLDLSYNQMVDLPSNKFSHRLPKLRELILSNNKFTSLMILQSLSNISYNLVELDLSVNNLEAPPSSDYGIVMKHLERLDLSINRLQDGVFKSFVNLCALRSLDIKFNEVTEDLQSIIHNLSSGCVRNSLQVLDLSFNGITGTLPDLSIFTSLKTLHLSSNQLSGKIPEVTTLPFQLETFSIERNSLEGGIPKSFWMNACKLKSLDLSNNGFSGELQVIIHHLSRCARYSLQQLNLRFNQINGTLPDLSIFPFLEIFDISENKLSGKIAEDIQFPAKLRTLQMGSNSMSGVISEFHFSGMSMLKELDLSDNSLALTFTENWVPPFQLHIIGLRSCKLGLTFPKWIQTQKYLLILDISNAGISDNVPEWFWAKLSSQKCRSINVSNNNLKGIIPNLQVKNYCSSLSLSLNEFEGPIPPFLQGSHVIDLSKNKFSDSFPFLCANGIDVMLGQFDLSNNQLSGRIPDCWSNFKSLVYVDLSHNNFSGKIPSSMGSLVNLQALLLRNNSLTEEIPFSLMNCTDMVMFDLRENRLNGLIPYWIGSKLKDLQILSLRRNHFFGSLPFELCHLQNIQLFDLSLNNLSGKIPKCIKNFTSMTQKDSPDGFIGHSYIISQGSTSFQEDYELSAFLTWKGVEQEFNNNGLYLLKSIDLSSNHFSEEIPPEIADLIQLVSLNLSRNNLTGKIPSNIGNLTSLDFLDLSRNNLFGSIPPSLSHIDRLSVLDLSHNQLSGEIPTSTQLQSFNPSSYEDNLDLCGQPLVKLCVEGKPAHEPKAEVQDDKDLLLNRGFYISLTFGFIIGFWGVFGSILIKRSWRHAYFKFMNNLVDTIYVKCRWGLKG</sequence>
<evidence type="ECO:0000256" key="10">
    <source>
        <dbReference type="ARBA" id="ARBA00022729"/>
    </source>
</evidence>
<evidence type="ECO:0000256" key="17">
    <source>
        <dbReference type="ARBA" id="ARBA00023180"/>
    </source>
</evidence>
<comment type="subcellular location">
    <subcellularLocation>
        <location evidence="3">Cell membrane</location>
        <topology evidence="3">Single-pass type I membrane protein</topology>
    </subcellularLocation>
    <subcellularLocation>
        <location evidence="1">Membrane</location>
        <topology evidence="1">Peripheral membrane protein</topology>
    </subcellularLocation>
    <subcellularLocation>
        <location evidence="2">Secreted</location>
        <location evidence="2">Cell wall</location>
    </subcellularLocation>
</comment>
<keyword evidence="15" id="KW-1015">Disulfide bond</keyword>
<dbReference type="SMART" id="SM00364">
    <property type="entry name" value="LRR_BAC"/>
    <property type="match status" value="8"/>
</dbReference>
<dbReference type="GO" id="GO:0005886">
    <property type="term" value="C:plasma membrane"/>
    <property type="evidence" value="ECO:0007669"/>
    <property type="project" value="UniProtKB-SubCell"/>
</dbReference>
<keyword evidence="6" id="KW-0134">Cell wall</keyword>
<feature type="transmembrane region" description="Helical" evidence="19">
    <location>
        <begin position="1157"/>
        <end position="1178"/>
    </location>
</feature>
<keyword evidence="22" id="KW-0808">Transferase</keyword>
<dbReference type="EMBL" id="PSQE01000006">
    <property type="protein sequence ID" value="RHN51151.1"/>
    <property type="molecule type" value="Genomic_DNA"/>
</dbReference>
<evidence type="ECO:0000256" key="9">
    <source>
        <dbReference type="ARBA" id="ARBA00022692"/>
    </source>
</evidence>
<evidence type="ECO:0000256" key="1">
    <source>
        <dbReference type="ARBA" id="ARBA00004170"/>
    </source>
</evidence>
<proteinExistence type="inferred from homology"/>
<evidence type="ECO:0000256" key="11">
    <source>
        <dbReference type="ARBA" id="ARBA00022737"/>
    </source>
</evidence>
<dbReference type="AlphaFoldDB" id="A0A396HF36"/>
<dbReference type="InterPro" id="IPR001611">
    <property type="entry name" value="Leu-rich_rpt"/>
</dbReference>
<evidence type="ECO:0000259" key="20">
    <source>
        <dbReference type="Pfam" id="PF08263"/>
    </source>
</evidence>
<keyword evidence="11" id="KW-0677">Repeat</keyword>
<dbReference type="InterPro" id="IPR055414">
    <property type="entry name" value="LRR_R13L4/SHOC2-like"/>
</dbReference>
<keyword evidence="8" id="KW-0433">Leucine-rich repeat</keyword>
<keyword evidence="16" id="KW-0675">Receptor</keyword>
<feature type="domain" description="Leucine-rich repeat-containing N-terminal plant-type" evidence="20">
    <location>
        <begin position="61"/>
        <end position="99"/>
    </location>
</feature>
<evidence type="ECO:0000256" key="2">
    <source>
        <dbReference type="ARBA" id="ARBA00004191"/>
    </source>
</evidence>
<keyword evidence="5" id="KW-1003">Cell membrane</keyword>
<keyword evidence="10" id="KW-0732">Signal</keyword>
<keyword evidence="22" id="KW-0418">Kinase</keyword>
<evidence type="ECO:0000256" key="7">
    <source>
        <dbReference type="ARBA" id="ARBA00022525"/>
    </source>
</evidence>
<keyword evidence="12" id="KW-0611">Plant defense</keyword>
<dbReference type="InterPro" id="IPR013210">
    <property type="entry name" value="LRR_N_plant-typ"/>
</dbReference>
<keyword evidence="9 19" id="KW-0812">Transmembrane</keyword>
<dbReference type="PANTHER" id="PTHR48063:SF98">
    <property type="entry name" value="LRR RECEPTOR-LIKE SERINE_THREONINE-PROTEIN KINASE FLS2"/>
    <property type="match status" value="1"/>
</dbReference>
<evidence type="ECO:0000256" key="15">
    <source>
        <dbReference type="ARBA" id="ARBA00023157"/>
    </source>
</evidence>
<evidence type="ECO:0000256" key="5">
    <source>
        <dbReference type="ARBA" id="ARBA00022475"/>
    </source>
</evidence>
<evidence type="ECO:0000256" key="16">
    <source>
        <dbReference type="ARBA" id="ARBA00023170"/>
    </source>
</evidence>
<keyword evidence="22" id="KW-0723">Serine/threonine-protein kinase</keyword>
<gene>
    <name evidence="22" type="ORF">MtrunA17_Chr6g0465291</name>
</gene>
<keyword evidence="13 19" id="KW-1133">Transmembrane helix</keyword>
<dbReference type="Pfam" id="PF12799">
    <property type="entry name" value="LRR_4"/>
    <property type="match status" value="1"/>
</dbReference>
<organism evidence="22">
    <name type="scientific">Medicago truncatula</name>
    <name type="common">Barrel medic</name>
    <name type="synonym">Medicago tribuloides</name>
    <dbReference type="NCBI Taxonomy" id="3880"/>
    <lineage>
        <taxon>Eukaryota</taxon>
        <taxon>Viridiplantae</taxon>
        <taxon>Streptophyta</taxon>
        <taxon>Embryophyta</taxon>
        <taxon>Tracheophyta</taxon>
        <taxon>Spermatophyta</taxon>
        <taxon>Magnoliopsida</taxon>
        <taxon>eudicotyledons</taxon>
        <taxon>Gunneridae</taxon>
        <taxon>Pentapetalae</taxon>
        <taxon>rosids</taxon>
        <taxon>fabids</taxon>
        <taxon>Fabales</taxon>
        <taxon>Fabaceae</taxon>
        <taxon>Papilionoideae</taxon>
        <taxon>50 kb inversion clade</taxon>
        <taxon>NPAAA clade</taxon>
        <taxon>Hologalegina</taxon>
        <taxon>IRL clade</taxon>
        <taxon>Trifolieae</taxon>
        <taxon>Medicago</taxon>
    </lineage>
</organism>
<evidence type="ECO:0000256" key="18">
    <source>
        <dbReference type="ARBA" id="ARBA00038043"/>
    </source>
</evidence>
<evidence type="ECO:0000256" key="12">
    <source>
        <dbReference type="ARBA" id="ARBA00022821"/>
    </source>
</evidence>
<dbReference type="FunFam" id="3.80.10.10:FF:000095">
    <property type="entry name" value="LRR receptor-like serine/threonine-protein kinase GSO1"/>
    <property type="match status" value="1"/>
</dbReference>
<reference evidence="22" key="1">
    <citation type="journal article" date="2018" name="Nat. Plants">
        <title>Whole-genome landscape of Medicago truncatula symbiotic genes.</title>
        <authorList>
            <person name="Pecrix Y."/>
            <person name="Gamas P."/>
            <person name="Carrere S."/>
        </authorList>
    </citation>
    <scope>NUCLEOTIDE SEQUENCE</scope>
    <source>
        <tissue evidence="22">Leaves</tissue>
    </source>
</reference>
<name>A0A396HF36_MEDTR</name>
<dbReference type="GO" id="GO:0004674">
    <property type="term" value="F:protein serine/threonine kinase activity"/>
    <property type="evidence" value="ECO:0007669"/>
    <property type="project" value="UniProtKB-KW"/>
</dbReference>
<dbReference type="Proteomes" id="UP000265566">
    <property type="component" value="Chromosome 6"/>
</dbReference>
<dbReference type="GO" id="GO:0006952">
    <property type="term" value="P:defense response"/>
    <property type="evidence" value="ECO:0007669"/>
    <property type="project" value="UniProtKB-KW"/>
</dbReference>
<comment type="similarity">
    <text evidence="4">Belongs to the RLP family.</text>
</comment>
<evidence type="ECO:0000256" key="13">
    <source>
        <dbReference type="ARBA" id="ARBA00022989"/>
    </source>
</evidence>
<dbReference type="InterPro" id="IPR003591">
    <property type="entry name" value="Leu-rich_rpt_typical-subtyp"/>
</dbReference>
<feature type="domain" description="Disease resistance R13L4/SHOC-2-like LRR" evidence="21">
    <location>
        <begin position="180"/>
        <end position="413"/>
    </location>
</feature>
<dbReference type="Pfam" id="PF08263">
    <property type="entry name" value="LRRNT_2"/>
    <property type="match status" value="1"/>
</dbReference>
<dbReference type="Pfam" id="PF23598">
    <property type="entry name" value="LRR_14"/>
    <property type="match status" value="1"/>
</dbReference>
<protein>
    <submittedName>
        <fullName evidence="22">Putative non-specific serine/threonine protein kinase</fullName>
        <ecNumber evidence="22">2.7.11.1</ecNumber>
    </submittedName>
</protein>
<evidence type="ECO:0000313" key="22">
    <source>
        <dbReference type="EMBL" id="RHN51151.1"/>
    </source>
</evidence>
<dbReference type="PANTHER" id="PTHR48063">
    <property type="entry name" value="LRR RECEPTOR-LIKE KINASE"/>
    <property type="match status" value="1"/>
</dbReference>
<dbReference type="GO" id="GO:0009653">
    <property type="term" value="P:anatomical structure morphogenesis"/>
    <property type="evidence" value="ECO:0007669"/>
    <property type="project" value="UniProtKB-ARBA"/>
</dbReference>
<dbReference type="InterPro" id="IPR025875">
    <property type="entry name" value="Leu-rich_rpt_4"/>
</dbReference>
<dbReference type="OrthoDB" id="1432377at2759"/>
<evidence type="ECO:0000256" key="6">
    <source>
        <dbReference type="ARBA" id="ARBA00022512"/>
    </source>
</evidence>
<evidence type="ECO:0000256" key="19">
    <source>
        <dbReference type="SAM" id="Phobius"/>
    </source>
</evidence>
<dbReference type="PROSITE" id="PS51450">
    <property type="entry name" value="LRR"/>
    <property type="match status" value="5"/>
</dbReference>
<dbReference type="Gene3D" id="3.80.10.10">
    <property type="entry name" value="Ribonuclease Inhibitor"/>
    <property type="match status" value="6"/>
</dbReference>
<keyword evidence="14 19" id="KW-0472">Membrane</keyword>